<proteinExistence type="predicted"/>
<feature type="non-terminal residue" evidence="1">
    <location>
        <position position="1"/>
    </location>
</feature>
<dbReference type="EMBL" id="KZ270006">
    <property type="protein sequence ID" value="OZC08561.1"/>
    <property type="molecule type" value="Genomic_DNA"/>
</dbReference>
<dbReference type="Proteomes" id="UP000242913">
    <property type="component" value="Unassembled WGS sequence"/>
</dbReference>
<evidence type="ECO:0000313" key="2">
    <source>
        <dbReference type="Proteomes" id="UP000242913"/>
    </source>
</evidence>
<evidence type="ECO:0000313" key="1">
    <source>
        <dbReference type="EMBL" id="OZC08561.1"/>
    </source>
</evidence>
<protein>
    <submittedName>
        <fullName evidence="1">Uncharacterized protein</fullName>
    </submittedName>
</protein>
<feature type="non-terminal residue" evidence="1">
    <location>
        <position position="111"/>
    </location>
</feature>
<accession>A0A238BT81</accession>
<sequence>RTKTVLSFTKIVFLNSPFETVRHHYDEKNFCCDIVEMNDVCPTLRQHYVSLLIDGQNHSSCPCNPFPFSPLRPYGIKWNGSRSPPLFYTNPFIVVIIQLKKVAAMLHCSNQ</sequence>
<gene>
    <name evidence="1" type="ORF">X798_04364</name>
</gene>
<dbReference type="AlphaFoldDB" id="A0A238BT81"/>
<reference evidence="1 2" key="1">
    <citation type="submission" date="2015-12" db="EMBL/GenBank/DDBJ databases">
        <title>Draft genome of the nematode, Onchocerca flexuosa.</title>
        <authorList>
            <person name="Mitreva M."/>
        </authorList>
    </citation>
    <scope>NUCLEOTIDE SEQUENCE [LARGE SCALE GENOMIC DNA]</scope>
    <source>
        <strain evidence="1">Red Deer</strain>
    </source>
</reference>
<organism evidence="1 2">
    <name type="scientific">Onchocerca flexuosa</name>
    <dbReference type="NCBI Taxonomy" id="387005"/>
    <lineage>
        <taxon>Eukaryota</taxon>
        <taxon>Metazoa</taxon>
        <taxon>Ecdysozoa</taxon>
        <taxon>Nematoda</taxon>
        <taxon>Chromadorea</taxon>
        <taxon>Rhabditida</taxon>
        <taxon>Spirurina</taxon>
        <taxon>Spiruromorpha</taxon>
        <taxon>Filarioidea</taxon>
        <taxon>Onchocercidae</taxon>
        <taxon>Onchocerca</taxon>
    </lineage>
</organism>
<name>A0A238BT81_9BILA</name>
<keyword evidence="2" id="KW-1185">Reference proteome</keyword>